<dbReference type="EMBL" id="CP027059">
    <property type="protein sequence ID" value="UQZ82579.1"/>
    <property type="molecule type" value="Genomic_DNA"/>
</dbReference>
<organism evidence="4 5">
    <name type="scientific">Paenibacillus konkukensis</name>
    <dbReference type="NCBI Taxonomy" id="2020716"/>
    <lineage>
        <taxon>Bacteria</taxon>
        <taxon>Bacillati</taxon>
        <taxon>Bacillota</taxon>
        <taxon>Bacilli</taxon>
        <taxon>Bacillales</taxon>
        <taxon>Paenibacillaceae</taxon>
        <taxon>Paenibacillus</taxon>
    </lineage>
</organism>
<keyword evidence="5" id="KW-1185">Reference proteome</keyword>
<evidence type="ECO:0000259" key="3">
    <source>
        <dbReference type="Pfam" id="PF13472"/>
    </source>
</evidence>
<dbReference type="Pfam" id="PF13472">
    <property type="entry name" value="Lipase_GDSL_2"/>
    <property type="match status" value="1"/>
</dbReference>
<evidence type="ECO:0000313" key="5">
    <source>
        <dbReference type="Proteomes" id="UP001057134"/>
    </source>
</evidence>
<protein>
    <submittedName>
        <fullName evidence="4">Rhamnogalacturonan acetylesterase RhgT</fullName>
        <ecNumber evidence="4">3.1.1.-</ecNumber>
    </submittedName>
</protein>
<dbReference type="Gene3D" id="3.40.50.1110">
    <property type="entry name" value="SGNH hydrolase"/>
    <property type="match status" value="1"/>
</dbReference>
<dbReference type="InterPro" id="IPR037459">
    <property type="entry name" value="RhgT-like"/>
</dbReference>
<comment type="similarity">
    <text evidence="1">Belongs to the 'GDSL' lipolytic enzyme family.</text>
</comment>
<dbReference type="InterPro" id="IPR013830">
    <property type="entry name" value="SGNH_hydro"/>
</dbReference>
<accession>A0ABY4RLP2</accession>
<dbReference type="InterPro" id="IPR036514">
    <property type="entry name" value="SGNH_hydro_sf"/>
</dbReference>
<gene>
    <name evidence="4" type="primary">rhgT_1</name>
    <name evidence="4" type="ORF">SK3146_01736</name>
</gene>
<evidence type="ECO:0000313" key="4">
    <source>
        <dbReference type="EMBL" id="UQZ82579.1"/>
    </source>
</evidence>
<name>A0ABY4RLP2_9BACL</name>
<evidence type="ECO:0000256" key="2">
    <source>
        <dbReference type="ARBA" id="ARBA00022801"/>
    </source>
</evidence>
<dbReference type="CDD" id="cd01821">
    <property type="entry name" value="Rhamnogalacturan_acetylesterase_like"/>
    <property type="match status" value="1"/>
</dbReference>
<dbReference type="RefSeq" id="WP_249864701.1">
    <property type="nucleotide sequence ID" value="NZ_CP027059.1"/>
</dbReference>
<feature type="domain" description="SGNH hydrolase-type esterase" evidence="3">
    <location>
        <begin position="11"/>
        <end position="202"/>
    </location>
</feature>
<dbReference type="PANTHER" id="PTHR43695:SF1">
    <property type="entry name" value="RHAMNOGALACTURONAN ACETYLESTERASE"/>
    <property type="match status" value="1"/>
</dbReference>
<evidence type="ECO:0000256" key="1">
    <source>
        <dbReference type="ARBA" id="ARBA00008668"/>
    </source>
</evidence>
<reference evidence="4" key="2">
    <citation type="journal article" date="2021" name="J Anim Sci Technol">
        <title>Complete genome sequence of Paenibacillus konkukensis sp. nov. SK3146 as a potential probiotic strain.</title>
        <authorList>
            <person name="Jung H.I."/>
            <person name="Park S."/>
            <person name="Niu K.M."/>
            <person name="Lee S.W."/>
            <person name="Kothari D."/>
            <person name="Yi K.J."/>
            <person name="Kim S.K."/>
        </authorList>
    </citation>
    <scope>NUCLEOTIDE SEQUENCE</scope>
    <source>
        <strain evidence="4">SK3146</strain>
    </source>
</reference>
<dbReference type="PANTHER" id="PTHR43695">
    <property type="entry name" value="PUTATIVE (AFU_ORTHOLOGUE AFUA_2G17250)-RELATED"/>
    <property type="match status" value="1"/>
</dbReference>
<reference evidence="4" key="1">
    <citation type="submission" date="2018-02" db="EMBL/GenBank/DDBJ databases">
        <authorList>
            <person name="Kim S.-K."/>
            <person name="Jung H.-I."/>
            <person name="Lee S.-W."/>
        </authorList>
    </citation>
    <scope>NUCLEOTIDE SEQUENCE</scope>
    <source>
        <strain evidence="4">SK3146</strain>
    </source>
</reference>
<dbReference type="SUPFAM" id="SSF52266">
    <property type="entry name" value="SGNH hydrolase"/>
    <property type="match status" value="1"/>
</dbReference>
<sequence>MTDAIRIYIAGDSTAASYPADQAPMAGWGQMLGAMLTAEAEVRNHASCGRSSKSFIAEGRLKPIAERLLQGDYLFVQFGHNDEKPDEQRHTEPFTTYLDHLMQYIAAARKKGAVPVLFTSVARRHFDADGQLLATHGDYPEAMKKLAAEQDVLLIDMEAKTGELYRKLGPEDSKRLFTWLEPGEHPNYPDGAQDNTHFNERGAMEVARIAAAELAALCPGLSHYFRKVQ</sequence>
<dbReference type="Proteomes" id="UP001057134">
    <property type="component" value="Chromosome"/>
</dbReference>
<dbReference type="GO" id="GO:0016787">
    <property type="term" value="F:hydrolase activity"/>
    <property type="evidence" value="ECO:0007669"/>
    <property type="project" value="UniProtKB-KW"/>
</dbReference>
<dbReference type="EC" id="3.1.1.-" evidence="4"/>
<proteinExistence type="inferred from homology"/>
<keyword evidence="2 4" id="KW-0378">Hydrolase</keyword>